<dbReference type="Pfam" id="PF01381">
    <property type="entry name" value="HTH_3"/>
    <property type="match status" value="1"/>
</dbReference>
<dbReference type="Gene3D" id="1.10.260.40">
    <property type="entry name" value="lambda repressor-like DNA-binding domains"/>
    <property type="match status" value="1"/>
</dbReference>
<dbReference type="EMBL" id="MOOK01000194">
    <property type="protein sequence ID" value="OUB44863.1"/>
    <property type="molecule type" value="Genomic_DNA"/>
</dbReference>
<accession>A0A9X6QLY8</accession>
<dbReference type="PROSITE" id="PS50943">
    <property type="entry name" value="HTH_CROC1"/>
    <property type="match status" value="1"/>
</dbReference>
<evidence type="ECO:0000313" key="3">
    <source>
        <dbReference type="Proteomes" id="UP000194816"/>
    </source>
</evidence>
<dbReference type="CDD" id="cd00093">
    <property type="entry name" value="HTH_XRE"/>
    <property type="match status" value="1"/>
</dbReference>
<dbReference type="GO" id="GO:0003677">
    <property type="term" value="F:DNA binding"/>
    <property type="evidence" value="ECO:0007669"/>
    <property type="project" value="InterPro"/>
</dbReference>
<proteinExistence type="predicted"/>
<dbReference type="RefSeq" id="WP_088115329.1">
    <property type="nucleotide sequence ID" value="NZ_MOOK01000194.1"/>
</dbReference>
<dbReference type="SMART" id="SM00530">
    <property type="entry name" value="HTH_XRE"/>
    <property type="match status" value="1"/>
</dbReference>
<comment type="caution">
    <text evidence="2">The sequence shown here is derived from an EMBL/GenBank/DDBJ whole genome shotgun (WGS) entry which is preliminary data.</text>
</comment>
<name>A0A9X6QLY8_BACUH</name>
<dbReference type="Proteomes" id="UP000194816">
    <property type="component" value="Unassembled WGS sequence"/>
</dbReference>
<dbReference type="AlphaFoldDB" id="A0A9X6QLY8"/>
<dbReference type="SUPFAM" id="SSF47413">
    <property type="entry name" value="lambda repressor-like DNA-binding domains"/>
    <property type="match status" value="1"/>
</dbReference>
<protein>
    <submittedName>
        <fullName evidence="2">Transcriptional regulator</fullName>
    </submittedName>
</protein>
<sequence length="78" mass="9004">MILTIKQVRLVKGITQKEVAEQLNVHVDTYRKMERHPDDITIGDAKKICNFLEISYDHIFFNVDSTLSRVEGGVILEM</sequence>
<reference evidence="2 3" key="1">
    <citation type="submission" date="2016-10" db="EMBL/GenBank/DDBJ databases">
        <title>Comparative genomics of Bacillus thuringiensis reveals a path to pathogens against multiple invertebrate hosts.</title>
        <authorList>
            <person name="Zheng J."/>
            <person name="Gao Q."/>
            <person name="Liu H."/>
            <person name="Peng D."/>
            <person name="Ruan L."/>
            <person name="Sun M."/>
        </authorList>
    </citation>
    <scope>NUCLEOTIDE SEQUENCE [LARGE SCALE GENOMIC DNA]</scope>
    <source>
        <strain evidence="2">BGSC 4AU1</strain>
    </source>
</reference>
<organism evidence="2 3">
    <name type="scientific">Bacillus thuringiensis subsp. higo</name>
    <dbReference type="NCBI Taxonomy" id="132266"/>
    <lineage>
        <taxon>Bacteria</taxon>
        <taxon>Bacillati</taxon>
        <taxon>Bacillota</taxon>
        <taxon>Bacilli</taxon>
        <taxon>Bacillales</taxon>
        <taxon>Bacillaceae</taxon>
        <taxon>Bacillus</taxon>
        <taxon>Bacillus cereus group</taxon>
    </lineage>
</organism>
<dbReference type="InterPro" id="IPR001387">
    <property type="entry name" value="Cro/C1-type_HTH"/>
</dbReference>
<evidence type="ECO:0000259" key="1">
    <source>
        <dbReference type="PROSITE" id="PS50943"/>
    </source>
</evidence>
<gene>
    <name evidence="2" type="ORF">BK716_24820</name>
</gene>
<evidence type="ECO:0000313" key="2">
    <source>
        <dbReference type="EMBL" id="OUB44863.1"/>
    </source>
</evidence>
<feature type="domain" description="HTH cro/C1-type" evidence="1">
    <location>
        <begin position="5"/>
        <end position="59"/>
    </location>
</feature>
<dbReference type="InterPro" id="IPR010982">
    <property type="entry name" value="Lambda_DNA-bd_dom_sf"/>
</dbReference>